<dbReference type="InterPro" id="IPR020846">
    <property type="entry name" value="MFS_dom"/>
</dbReference>
<feature type="transmembrane region" description="Helical" evidence="7">
    <location>
        <begin position="343"/>
        <end position="362"/>
    </location>
</feature>
<reference evidence="9 10" key="1">
    <citation type="submission" date="2013-07" db="EMBL/GenBank/DDBJ databases">
        <authorList>
            <consortium name="DOE Joint Genome Institute"/>
            <person name="Reeve W."/>
            <person name="Huntemann M."/>
            <person name="Han J."/>
            <person name="Chen A."/>
            <person name="Kyrpides N."/>
            <person name="Mavromatis K."/>
            <person name="Markowitz V."/>
            <person name="Palaniappan K."/>
            <person name="Ivanova N."/>
            <person name="Schaumberg A."/>
            <person name="Pati A."/>
            <person name="Liolios K."/>
            <person name="Nordberg H.P."/>
            <person name="Cantor M.N."/>
            <person name="Hua S.X."/>
            <person name="Woyke T."/>
        </authorList>
    </citation>
    <scope>NUCLEOTIDE SEQUENCE [LARGE SCALE GENOMIC DNA]</scope>
    <source>
        <strain evidence="9 10">DSM 43889</strain>
    </source>
</reference>
<dbReference type="InterPro" id="IPR036259">
    <property type="entry name" value="MFS_trans_sf"/>
</dbReference>
<feature type="transmembrane region" description="Helical" evidence="7">
    <location>
        <begin position="368"/>
        <end position="390"/>
    </location>
</feature>
<evidence type="ECO:0000313" key="9">
    <source>
        <dbReference type="EMBL" id="MCP2331905.1"/>
    </source>
</evidence>
<feature type="transmembrane region" description="Helical" evidence="7">
    <location>
        <begin position="236"/>
        <end position="256"/>
    </location>
</feature>
<keyword evidence="2" id="KW-0813">Transport</keyword>
<evidence type="ECO:0000256" key="3">
    <source>
        <dbReference type="ARBA" id="ARBA00022475"/>
    </source>
</evidence>
<evidence type="ECO:0000313" key="10">
    <source>
        <dbReference type="Proteomes" id="UP000791080"/>
    </source>
</evidence>
<feature type="transmembrane region" description="Helical" evidence="7">
    <location>
        <begin position="116"/>
        <end position="137"/>
    </location>
</feature>
<proteinExistence type="predicted"/>
<dbReference type="RefSeq" id="WP_026418209.1">
    <property type="nucleotide sequence ID" value="NZ_AUBJ02000001.1"/>
</dbReference>
<dbReference type="Gene3D" id="1.20.1720.10">
    <property type="entry name" value="Multidrug resistance protein D"/>
    <property type="match status" value="1"/>
</dbReference>
<dbReference type="InterPro" id="IPR011701">
    <property type="entry name" value="MFS"/>
</dbReference>
<feature type="transmembrane region" description="Helical" evidence="7">
    <location>
        <begin position="211"/>
        <end position="230"/>
    </location>
</feature>
<dbReference type="Gene3D" id="1.20.1250.20">
    <property type="entry name" value="MFS general substrate transporter like domains"/>
    <property type="match status" value="1"/>
</dbReference>
<sequence>MSGAVEPAIREGGPAPRAGTRQWAALAVLMLPVLLVAVDNTVLSFAVPALSLELAPSGTQLLWIVDIYSLMLAGLLVTMGGLGDRLGRRRLLLVGGAGFGLVSILAAYATSPELLVAARALLGVFGAMLMPSTLSLLRSIFLDPGQRRLAIAVWSSAFAGGAALGPILGGWLLEHFWWGSVFLVNVPVMVLLLVFGPLLLPESRDPAPGPFDLVSVGLSLAAMLPVVYGVKALAKSGASPEALLCLAAGVLFAVLFTRRQLRRPTPLLDLRLFRDRMFSVAVASNLLSVFALVGFLFFVSQYLQLVLGLSPVEAGVRLLPGLLAQVAAALLAVLLARHIRVPILISAGLLAAAFGYVIAVGLPVDGGAARLVLAFAVLGAGVGLAETLTNDAIVGAVPPARAGGAAAISETAYELGAALGTAVLGSVLIAVYQRDLVVPTGVPGEDAESARETIAGAQSAAAGLPTELATTLMDNARAAFVHGMSVTSAIGVAIMAITGISAAVLLRRRRG</sequence>
<keyword evidence="6 7" id="KW-0472">Membrane</keyword>
<evidence type="ECO:0000256" key="5">
    <source>
        <dbReference type="ARBA" id="ARBA00022989"/>
    </source>
</evidence>
<dbReference type="PANTHER" id="PTHR42718:SF47">
    <property type="entry name" value="METHYL VIOLOGEN RESISTANCE PROTEIN SMVA"/>
    <property type="match status" value="1"/>
</dbReference>
<feature type="transmembrane region" description="Helical" evidence="7">
    <location>
        <begin position="23"/>
        <end position="49"/>
    </location>
</feature>
<evidence type="ECO:0000256" key="1">
    <source>
        <dbReference type="ARBA" id="ARBA00004651"/>
    </source>
</evidence>
<dbReference type="Proteomes" id="UP000791080">
    <property type="component" value="Unassembled WGS sequence"/>
</dbReference>
<feature type="transmembrane region" description="Helical" evidence="7">
    <location>
        <begin position="149"/>
        <end position="171"/>
    </location>
</feature>
<keyword evidence="10" id="KW-1185">Reference proteome</keyword>
<evidence type="ECO:0000256" key="4">
    <source>
        <dbReference type="ARBA" id="ARBA00022692"/>
    </source>
</evidence>
<keyword evidence="5 7" id="KW-1133">Transmembrane helix</keyword>
<feature type="transmembrane region" description="Helical" evidence="7">
    <location>
        <begin position="177"/>
        <end position="199"/>
    </location>
</feature>
<evidence type="ECO:0000256" key="2">
    <source>
        <dbReference type="ARBA" id="ARBA00022448"/>
    </source>
</evidence>
<dbReference type="Pfam" id="PF07690">
    <property type="entry name" value="MFS_1"/>
    <property type="match status" value="1"/>
</dbReference>
<accession>A0ABT1JHB9</accession>
<organism evidence="9 10">
    <name type="scientific">Actinoalloteichus caeruleus DSM 43889</name>
    <dbReference type="NCBI Taxonomy" id="1120930"/>
    <lineage>
        <taxon>Bacteria</taxon>
        <taxon>Bacillati</taxon>
        <taxon>Actinomycetota</taxon>
        <taxon>Actinomycetes</taxon>
        <taxon>Pseudonocardiales</taxon>
        <taxon>Pseudonocardiaceae</taxon>
        <taxon>Actinoalloteichus</taxon>
        <taxon>Actinoalloteichus cyanogriseus</taxon>
    </lineage>
</organism>
<feature type="transmembrane region" description="Helical" evidence="7">
    <location>
        <begin position="480"/>
        <end position="506"/>
    </location>
</feature>
<dbReference type="CDD" id="cd17321">
    <property type="entry name" value="MFS_MMR_MDR_like"/>
    <property type="match status" value="1"/>
</dbReference>
<evidence type="ECO:0000259" key="8">
    <source>
        <dbReference type="PROSITE" id="PS50850"/>
    </source>
</evidence>
<name>A0ABT1JHB9_ACTCY</name>
<keyword evidence="3" id="KW-1003">Cell membrane</keyword>
<keyword evidence="4 7" id="KW-0812">Transmembrane</keyword>
<dbReference type="PANTHER" id="PTHR42718">
    <property type="entry name" value="MAJOR FACILITATOR SUPERFAMILY MULTIDRUG TRANSPORTER MFSC"/>
    <property type="match status" value="1"/>
</dbReference>
<feature type="transmembrane region" description="Helical" evidence="7">
    <location>
        <begin position="411"/>
        <end position="432"/>
    </location>
</feature>
<dbReference type="EMBL" id="AUBJ02000001">
    <property type="protein sequence ID" value="MCP2331905.1"/>
    <property type="molecule type" value="Genomic_DNA"/>
</dbReference>
<feature type="transmembrane region" description="Helical" evidence="7">
    <location>
        <begin position="61"/>
        <end position="79"/>
    </location>
</feature>
<reference evidence="9 10" key="2">
    <citation type="submission" date="2022-06" db="EMBL/GenBank/DDBJ databases">
        <title>Genomic Encyclopedia of Type Strains, Phase I: the one thousand microbial genomes (KMG-I) project.</title>
        <authorList>
            <person name="Kyrpides N."/>
        </authorList>
    </citation>
    <scope>NUCLEOTIDE SEQUENCE [LARGE SCALE GENOMIC DNA]</scope>
    <source>
        <strain evidence="9 10">DSM 43889</strain>
    </source>
</reference>
<comment type="caution">
    <text evidence="9">The sequence shown here is derived from an EMBL/GenBank/DDBJ whole genome shotgun (WGS) entry which is preliminary data.</text>
</comment>
<gene>
    <name evidence="9" type="ORF">G443_002175</name>
</gene>
<evidence type="ECO:0000256" key="6">
    <source>
        <dbReference type="ARBA" id="ARBA00023136"/>
    </source>
</evidence>
<protein>
    <submittedName>
        <fullName evidence="9">MFS transporter, DHA2 family, multidrug resistance protein</fullName>
    </submittedName>
</protein>
<dbReference type="SUPFAM" id="SSF103473">
    <property type="entry name" value="MFS general substrate transporter"/>
    <property type="match status" value="1"/>
</dbReference>
<feature type="transmembrane region" description="Helical" evidence="7">
    <location>
        <begin position="91"/>
        <end position="110"/>
    </location>
</feature>
<feature type="transmembrane region" description="Helical" evidence="7">
    <location>
        <begin position="318"/>
        <end position="336"/>
    </location>
</feature>
<feature type="domain" description="Major facilitator superfamily (MFS) profile" evidence="8">
    <location>
        <begin position="25"/>
        <end position="510"/>
    </location>
</feature>
<dbReference type="PROSITE" id="PS50850">
    <property type="entry name" value="MFS"/>
    <property type="match status" value="1"/>
</dbReference>
<evidence type="ECO:0000256" key="7">
    <source>
        <dbReference type="SAM" id="Phobius"/>
    </source>
</evidence>
<feature type="transmembrane region" description="Helical" evidence="7">
    <location>
        <begin position="277"/>
        <end position="298"/>
    </location>
</feature>
<comment type="subcellular location">
    <subcellularLocation>
        <location evidence="1">Cell membrane</location>
        <topology evidence="1">Multi-pass membrane protein</topology>
    </subcellularLocation>
</comment>